<accession>A0A1Y1VTT9</accession>
<evidence type="ECO:0000313" key="2">
    <source>
        <dbReference type="Proteomes" id="UP000193944"/>
    </source>
</evidence>
<reference evidence="1 2" key="2">
    <citation type="submission" date="2016-08" db="EMBL/GenBank/DDBJ databases">
        <title>Pervasive Adenine N6-methylation of Active Genes in Fungi.</title>
        <authorList>
            <consortium name="DOE Joint Genome Institute"/>
            <person name="Mondo S.J."/>
            <person name="Dannebaum R.O."/>
            <person name="Kuo R.C."/>
            <person name="Labutti K."/>
            <person name="Haridas S."/>
            <person name="Kuo A."/>
            <person name="Salamov A."/>
            <person name="Ahrendt S.R."/>
            <person name="Lipzen A."/>
            <person name="Sullivan W."/>
            <person name="Andreopoulos W.B."/>
            <person name="Clum A."/>
            <person name="Lindquist E."/>
            <person name="Daum C."/>
            <person name="Ramamoorthy G.K."/>
            <person name="Gryganskyi A."/>
            <person name="Culley D."/>
            <person name="Magnuson J.K."/>
            <person name="James T.Y."/>
            <person name="O'Malley M.A."/>
            <person name="Stajich J.E."/>
            <person name="Spatafora J.W."/>
            <person name="Visel A."/>
            <person name="Grigoriev I.V."/>
        </authorList>
    </citation>
    <scope>NUCLEOTIDE SEQUENCE [LARGE SCALE GENOMIC DNA]</scope>
    <source>
        <strain evidence="1 2">S4</strain>
    </source>
</reference>
<dbReference type="EMBL" id="MCFG01000503">
    <property type="protein sequence ID" value="ORX64719.1"/>
    <property type="molecule type" value="Genomic_DNA"/>
</dbReference>
<dbReference type="AlphaFoldDB" id="A0A1Y1VTT9"/>
<dbReference type="Proteomes" id="UP000193944">
    <property type="component" value="Unassembled WGS sequence"/>
</dbReference>
<reference evidence="1 2" key="1">
    <citation type="submission" date="2016-08" db="EMBL/GenBank/DDBJ databases">
        <title>A Parts List for Fungal Cellulosomes Revealed by Comparative Genomics.</title>
        <authorList>
            <consortium name="DOE Joint Genome Institute"/>
            <person name="Haitjema C.H."/>
            <person name="Gilmore S.P."/>
            <person name="Henske J.K."/>
            <person name="Solomon K.V."/>
            <person name="De Groot R."/>
            <person name="Kuo A."/>
            <person name="Mondo S.J."/>
            <person name="Salamov A.A."/>
            <person name="Labutti K."/>
            <person name="Zhao Z."/>
            <person name="Chiniquy J."/>
            <person name="Barry K."/>
            <person name="Brewer H.M."/>
            <person name="Purvine S.O."/>
            <person name="Wright A.T."/>
            <person name="Boxma B."/>
            <person name="Van Alen T."/>
            <person name="Hackstein J.H."/>
            <person name="Baker S.E."/>
            <person name="Grigoriev I.V."/>
            <person name="O'Malley M.A."/>
        </authorList>
    </citation>
    <scope>NUCLEOTIDE SEQUENCE [LARGE SCALE GENOMIC DNA]</scope>
    <source>
        <strain evidence="1 2">S4</strain>
    </source>
</reference>
<feature type="non-terminal residue" evidence="1">
    <location>
        <position position="67"/>
    </location>
</feature>
<name>A0A1Y1VTT9_9FUNG</name>
<keyword evidence="2" id="KW-1185">Reference proteome</keyword>
<dbReference type="OrthoDB" id="2168003at2759"/>
<proteinExistence type="predicted"/>
<sequence>SPKIRSLVSQGFKLEKLDKSQPKVSGVVDNVCASTIMVNNYNHTYKKKRHEPKEDDIAMVDITVDGI</sequence>
<evidence type="ECO:0000313" key="1">
    <source>
        <dbReference type="EMBL" id="ORX64719.1"/>
    </source>
</evidence>
<gene>
    <name evidence="1" type="ORF">BCR32DRAFT_195061</name>
</gene>
<comment type="caution">
    <text evidence="1">The sequence shown here is derived from an EMBL/GenBank/DDBJ whole genome shotgun (WGS) entry which is preliminary data.</text>
</comment>
<organism evidence="1 2">
    <name type="scientific">Anaeromyces robustus</name>
    <dbReference type="NCBI Taxonomy" id="1754192"/>
    <lineage>
        <taxon>Eukaryota</taxon>
        <taxon>Fungi</taxon>
        <taxon>Fungi incertae sedis</taxon>
        <taxon>Chytridiomycota</taxon>
        <taxon>Chytridiomycota incertae sedis</taxon>
        <taxon>Neocallimastigomycetes</taxon>
        <taxon>Neocallimastigales</taxon>
        <taxon>Neocallimastigaceae</taxon>
        <taxon>Anaeromyces</taxon>
    </lineage>
</organism>
<feature type="non-terminal residue" evidence="1">
    <location>
        <position position="1"/>
    </location>
</feature>
<protein>
    <submittedName>
        <fullName evidence="1">Uncharacterized protein</fullName>
    </submittedName>
</protein>